<dbReference type="Proteomes" id="UP001163223">
    <property type="component" value="Chromosome"/>
</dbReference>
<proteinExistence type="predicted"/>
<gene>
    <name evidence="1" type="ORF">OXU80_08040</name>
</gene>
<dbReference type="EMBL" id="CP113520">
    <property type="protein sequence ID" value="WAJ30146.1"/>
    <property type="molecule type" value="Genomic_DNA"/>
</dbReference>
<reference evidence="1" key="1">
    <citation type="submission" date="2022-11" db="EMBL/GenBank/DDBJ databases">
        <title>beta-Carotene-producing bacterium, Jeongeuplla avenae sp. nov., alleviates the salt stress of Arabidopsis seedlings.</title>
        <authorList>
            <person name="Jiang L."/>
            <person name="Lee J."/>
        </authorList>
    </citation>
    <scope>NUCLEOTIDE SEQUENCE</scope>
    <source>
        <strain evidence="1">DY_R2A_6</strain>
    </source>
</reference>
<evidence type="ECO:0000313" key="2">
    <source>
        <dbReference type="Proteomes" id="UP001163223"/>
    </source>
</evidence>
<sequence length="654" mass="72411">MTRPAPLLLAAALLALVGPARAQEPASPPLATEAQADLTAPGEWHTSTSLIGTTKYPEGWTHYDYVNPDAPKGGTLNQPGYGSFDTFNPFVVRGTPAAGFAAFGGGLIYDTLMTQATDEPSVSHALIAEAARWPADFSSVTFRLDPDARFQDGTPITVEDVIWSFETVKRLNPLYGGYYANVTGASETAPGEVTFTFDQTGNRELPKIMGDLVVLPKHWWEGTDAQGRKRDIEQPTLEIPLGSGPYRVANFKAGASITWERVPDYWAADKPPQKGRYNFDRINYIYFRDQAAAFEAFKRGGYQDYRVENSASRWAQGYENFPALADGRVVKTTLPDESIQPMQGFVLNTRRPQFADPRVRAAFTLAFNFEEMNKNILFGLYARPSSYFQNSELMATGLPEGRELEILEPFRAQLPPELFTQPFVLPNYSKPDSARTYLRQAYELLQAAGYERRGSSLVNKETGQPLAVTFLGNDPSFTRGTQPFVDQLRRLGVDASIRIVDDAQYQALERDFDFDIVIGVYAQTISPGNEQRDFFGSAAADRPGSRNLSGIKSPVVDAIIDKIIFAPDRESLVAATKALDRVLLWNHYLVPQWYSPEIRLAYWTKLDKPEKQPADYIGIDPFSFWVKPDAPAAAAPEPDAAVLQGEAPPPGAAQ</sequence>
<keyword evidence="2" id="KW-1185">Reference proteome</keyword>
<protein>
    <submittedName>
        <fullName evidence="1">Extracellular solute-binding protein</fullName>
    </submittedName>
</protein>
<name>A0ACD4NTU2_9HYPH</name>
<accession>A0ACD4NTU2</accession>
<organism evidence="1 2">
    <name type="scientific">Antarcticirhabdus aurantiaca</name>
    <dbReference type="NCBI Taxonomy" id="2606717"/>
    <lineage>
        <taxon>Bacteria</taxon>
        <taxon>Pseudomonadati</taxon>
        <taxon>Pseudomonadota</taxon>
        <taxon>Alphaproteobacteria</taxon>
        <taxon>Hyphomicrobiales</taxon>
        <taxon>Aurantimonadaceae</taxon>
        <taxon>Antarcticirhabdus</taxon>
    </lineage>
</organism>
<evidence type="ECO:0000313" key="1">
    <source>
        <dbReference type="EMBL" id="WAJ30146.1"/>
    </source>
</evidence>